<keyword evidence="2" id="KW-1003">Cell membrane</keyword>
<feature type="domain" description="ABC3 transporter permease C-terminal" evidence="8">
    <location>
        <begin position="328"/>
        <end position="452"/>
    </location>
</feature>
<proteinExistence type="inferred from homology"/>
<dbReference type="PANTHER" id="PTHR30572">
    <property type="entry name" value="MEMBRANE COMPONENT OF TRANSPORTER-RELATED"/>
    <property type="match status" value="1"/>
</dbReference>
<name>A0ABS7TZD1_9BACT</name>
<evidence type="ECO:0000259" key="8">
    <source>
        <dbReference type="Pfam" id="PF02687"/>
    </source>
</evidence>
<dbReference type="EMBL" id="JAIRAU010000043">
    <property type="protein sequence ID" value="MBZ5713632.1"/>
    <property type="molecule type" value="Genomic_DNA"/>
</dbReference>
<keyword evidence="4 7" id="KW-1133">Transmembrane helix</keyword>
<feature type="transmembrane region" description="Helical" evidence="7">
    <location>
        <begin position="20"/>
        <end position="43"/>
    </location>
</feature>
<evidence type="ECO:0000256" key="6">
    <source>
        <dbReference type="ARBA" id="ARBA00038076"/>
    </source>
</evidence>
<evidence type="ECO:0000256" key="3">
    <source>
        <dbReference type="ARBA" id="ARBA00022692"/>
    </source>
</evidence>
<feature type="transmembrane region" description="Helical" evidence="7">
    <location>
        <begin position="371"/>
        <end position="396"/>
    </location>
</feature>
<reference evidence="9" key="1">
    <citation type="submission" date="2021-08" db="EMBL/GenBank/DDBJ databases">
        <authorList>
            <person name="Stevens D.C."/>
        </authorList>
    </citation>
    <scope>NUCLEOTIDE SEQUENCE</scope>
    <source>
        <strain evidence="9">DSM 53165</strain>
    </source>
</reference>
<dbReference type="RefSeq" id="WP_224195368.1">
    <property type="nucleotide sequence ID" value="NZ_JAIRAU010000043.1"/>
</dbReference>
<organism evidence="9 10">
    <name type="scientific">Nannocystis pusilla</name>
    <dbReference type="NCBI Taxonomy" id="889268"/>
    <lineage>
        <taxon>Bacteria</taxon>
        <taxon>Pseudomonadati</taxon>
        <taxon>Myxococcota</taxon>
        <taxon>Polyangia</taxon>
        <taxon>Nannocystales</taxon>
        <taxon>Nannocystaceae</taxon>
        <taxon>Nannocystis</taxon>
    </lineage>
</organism>
<dbReference type="Pfam" id="PF02687">
    <property type="entry name" value="FtsX"/>
    <property type="match status" value="1"/>
</dbReference>
<evidence type="ECO:0000313" key="9">
    <source>
        <dbReference type="EMBL" id="MBZ5713632.1"/>
    </source>
</evidence>
<gene>
    <name evidence="9" type="ORF">K7C98_30760</name>
</gene>
<accession>A0ABS7TZD1</accession>
<evidence type="ECO:0000256" key="5">
    <source>
        <dbReference type="ARBA" id="ARBA00023136"/>
    </source>
</evidence>
<evidence type="ECO:0000313" key="10">
    <source>
        <dbReference type="Proteomes" id="UP001139031"/>
    </source>
</evidence>
<sequence>MSSLGAIVRGNLRNNAVHFALASVGVIVGIAAFAFFLALGAGVREVVLGKIFPLDQLEVIAKSMTLDVGPVSLGLASDVLDEKAAEQLRGVAGVRGVYPKMKLTAPAIGLGGKQIIGNDIRTELIIDGVDPALVQGEFSGSDQFRVVPDPLATTPTACAADSACPKDMYCGKPYRGGPGKVCRDYVPVIASPHMLEIYNGSLRRAYNLPRLNPDFLIGVTLDMQVGASMVQAAEKDELLYEKLKLVGFSDKAVPLGVTLPLSQVARYNVHFGAPEAATRYHSIIVKIESKDQVAAVAKAIEELGFEVTDGGAEQAGFLISVFVLVFSLLSTIIVGIAAVNIMHVFFMLVYERQREIGIMRAVGARRSDIQRIILGEAACVGLIAGAIGVGLAYATSRVFDYVSAQHLPDFPYKPETYFAFSVDLVALALGFAAGFCVLGAWLPARRAARMDPAAVLTGR</sequence>
<protein>
    <submittedName>
        <fullName evidence="9">FtsX-like permease family protein</fullName>
    </submittedName>
</protein>
<dbReference type="InterPro" id="IPR003838">
    <property type="entry name" value="ABC3_permease_C"/>
</dbReference>
<evidence type="ECO:0000256" key="1">
    <source>
        <dbReference type="ARBA" id="ARBA00004651"/>
    </source>
</evidence>
<evidence type="ECO:0000256" key="4">
    <source>
        <dbReference type="ARBA" id="ARBA00022989"/>
    </source>
</evidence>
<comment type="similarity">
    <text evidence="6">Belongs to the ABC-4 integral membrane protein family.</text>
</comment>
<feature type="transmembrane region" description="Helical" evidence="7">
    <location>
        <begin position="416"/>
        <end position="442"/>
    </location>
</feature>
<keyword evidence="5 7" id="KW-0472">Membrane</keyword>
<dbReference type="InterPro" id="IPR050250">
    <property type="entry name" value="Macrolide_Exporter_MacB"/>
</dbReference>
<feature type="transmembrane region" description="Helical" evidence="7">
    <location>
        <begin position="317"/>
        <end position="350"/>
    </location>
</feature>
<dbReference type="PANTHER" id="PTHR30572:SF4">
    <property type="entry name" value="ABC TRANSPORTER PERMEASE YTRF"/>
    <property type="match status" value="1"/>
</dbReference>
<evidence type="ECO:0000256" key="2">
    <source>
        <dbReference type="ARBA" id="ARBA00022475"/>
    </source>
</evidence>
<evidence type="ECO:0000256" key="7">
    <source>
        <dbReference type="SAM" id="Phobius"/>
    </source>
</evidence>
<dbReference type="Proteomes" id="UP001139031">
    <property type="component" value="Unassembled WGS sequence"/>
</dbReference>
<comment type="caution">
    <text evidence="9">The sequence shown here is derived from an EMBL/GenBank/DDBJ whole genome shotgun (WGS) entry which is preliminary data.</text>
</comment>
<keyword evidence="10" id="KW-1185">Reference proteome</keyword>
<keyword evidence="3 7" id="KW-0812">Transmembrane</keyword>
<comment type="subcellular location">
    <subcellularLocation>
        <location evidence="1">Cell membrane</location>
        <topology evidence="1">Multi-pass membrane protein</topology>
    </subcellularLocation>
</comment>